<dbReference type="Proteomes" id="UP001176941">
    <property type="component" value="Chromosome 12"/>
</dbReference>
<keyword evidence="3" id="KW-1185">Reference proteome</keyword>
<evidence type="ECO:0000256" key="1">
    <source>
        <dbReference type="SAM" id="MobiDB-lite"/>
    </source>
</evidence>
<organism evidence="2 3">
    <name type="scientific">Rangifer tarandus platyrhynchus</name>
    <name type="common">Svalbard reindeer</name>
    <dbReference type="NCBI Taxonomy" id="3082113"/>
    <lineage>
        <taxon>Eukaryota</taxon>
        <taxon>Metazoa</taxon>
        <taxon>Chordata</taxon>
        <taxon>Craniata</taxon>
        <taxon>Vertebrata</taxon>
        <taxon>Euteleostomi</taxon>
        <taxon>Mammalia</taxon>
        <taxon>Eutheria</taxon>
        <taxon>Laurasiatheria</taxon>
        <taxon>Artiodactyla</taxon>
        <taxon>Ruminantia</taxon>
        <taxon>Pecora</taxon>
        <taxon>Cervidae</taxon>
        <taxon>Odocoileinae</taxon>
        <taxon>Rangifer</taxon>
    </lineage>
</organism>
<evidence type="ECO:0000313" key="3">
    <source>
        <dbReference type="Proteomes" id="UP001176941"/>
    </source>
</evidence>
<evidence type="ECO:0000313" key="2">
    <source>
        <dbReference type="EMBL" id="CAI9155364.1"/>
    </source>
</evidence>
<gene>
    <name evidence="2" type="ORF">MRATA1EN1_LOCUS4326</name>
</gene>
<accession>A0ABN8Y237</accession>
<reference evidence="2" key="1">
    <citation type="submission" date="2023-04" db="EMBL/GenBank/DDBJ databases">
        <authorList>
            <consortium name="ELIXIR-Norway"/>
        </authorList>
    </citation>
    <scope>NUCLEOTIDE SEQUENCE [LARGE SCALE GENOMIC DNA]</scope>
</reference>
<dbReference type="EMBL" id="OX459948">
    <property type="protein sequence ID" value="CAI9155364.1"/>
    <property type="molecule type" value="Genomic_DNA"/>
</dbReference>
<sequence length="82" mass="8489">MVRSRSEAEAGSREREARGVASLSTQGWAPGFALRSAPEPPFKPEMLHPGRGEGAGAARSGWGSPHCAPRAAGAFPPPPRDG</sequence>
<proteinExistence type="predicted"/>
<feature type="region of interest" description="Disordered" evidence="1">
    <location>
        <begin position="1"/>
        <end position="82"/>
    </location>
</feature>
<protein>
    <submittedName>
        <fullName evidence="2">Uncharacterized protein</fullName>
    </submittedName>
</protein>
<feature type="compositionally biased region" description="Basic and acidic residues" evidence="1">
    <location>
        <begin position="1"/>
        <end position="18"/>
    </location>
</feature>
<feature type="compositionally biased region" description="Low complexity" evidence="1">
    <location>
        <begin position="56"/>
        <end position="74"/>
    </location>
</feature>
<name>A0ABN8Y237_RANTA</name>